<reference evidence="3" key="1">
    <citation type="submission" date="2021-02" db="EMBL/GenBank/DDBJ databases">
        <authorList>
            <person name="Nowell W R."/>
        </authorList>
    </citation>
    <scope>NUCLEOTIDE SEQUENCE</scope>
</reference>
<dbReference type="PANTHER" id="PTHR19303">
    <property type="entry name" value="TRANSPOSON"/>
    <property type="match status" value="1"/>
</dbReference>
<dbReference type="PANTHER" id="PTHR19303:SF73">
    <property type="entry name" value="PROTEIN PDC2"/>
    <property type="match status" value="1"/>
</dbReference>
<dbReference type="GO" id="GO:0005634">
    <property type="term" value="C:nucleus"/>
    <property type="evidence" value="ECO:0007669"/>
    <property type="project" value="TreeGrafter"/>
</dbReference>
<dbReference type="EMBL" id="CAJOBJ010023852">
    <property type="protein sequence ID" value="CAF4231763.1"/>
    <property type="molecule type" value="Genomic_DNA"/>
</dbReference>
<keyword evidence="1" id="KW-0238">DNA-binding</keyword>
<dbReference type="InterPro" id="IPR050863">
    <property type="entry name" value="CenT-Element_Derived"/>
</dbReference>
<sequence length="112" mass="12844">LSEKIQLIREHENNVSCRVLVGKYKISIGSVSKIIKRKIEYIEDFENNENSNKKRNLRDKISQQVDQQVYEWFVEQGSKNIPISGPLLQERARQIRQQLGGAVAGDFKASNG</sequence>
<evidence type="ECO:0000313" key="5">
    <source>
        <dbReference type="Proteomes" id="UP000676336"/>
    </source>
</evidence>
<proteinExistence type="predicted"/>
<evidence type="ECO:0000256" key="1">
    <source>
        <dbReference type="ARBA" id="ARBA00023125"/>
    </source>
</evidence>
<feature type="domain" description="HTH CENPB-type" evidence="2">
    <location>
        <begin position="53"/>
        <end position="112"/>
    </location>
</feature>
<dbReference type="PROSITE" id="PS51253">
    <property type="entry name" value="HTH_CENPB"/>
    <property type="match status" value="1"/>
</dbReference>
<dbReference type="EMBL" id="CAJOBI010020715">
    <property type="protein sequence ID" value="CAF4214460.1"/>
    <property type="molecule type" value="Genomic_DNA"/>
</dbReference>
<dbReference type="AlphaFoldDB" id="A0A8S2SQD3"/>
<dbReference type="Pfam" id="PF03221">
    <property type="entry name" value="HTH_Tnp_Tc5"/>
    <property type="match status" value="1"/>
</dbReference>
<feature type="non-terminal residue" evidence="3">
    <location>
        <position position="1"/>
    </location>
</feature>
<dbReference type="Proteomes" id="UP000681720">
    <property type="component" value="Unassembled WGS sequence"/>
</dbReference>
<accession>A0A8S2SQD3</accession>
<dbReference type="Gene3D" id="1.10.10.60">
    <property type="entry name" value="Homeodomain-like"/>
    <property type="match status" value="2"/>
</dbReference>
<comment type="caution">
    <text evidence="3">The sequence shown here is derived from an EMBL/GenBank/DDBJ whole genome shotgun (WGS) entry which is preliminary data.</text>
</comment>
<dbReference type="Proteomes" id="UP000676336">
    <property type="component" value="Unassembled WGS sequence"/>
</dbReference>
<organism evidence="3 5">
    <name type="scientific">Rotaria magnacalcarata</name>
    <dbReference type="NCBI Taxonomy" id="392030"/>
    <lineage>
        <taxon>Eukaryota</taxon>
        <taxon>Metazoa</taxon>
        <taxon>Spiralia</taxon>
        <taxon>Gnathifera</taxon>
        <taxon>Rotifera</taxon>
        <taxon>Eurotatoria</taxon>
        <taxon>Bdelloidea</taxon>
        <taxon>Philodinida</taxon>
        <taxon>Philodinidae</taxon>
        <taxon>Rotaria</taxon>
    </lineage>
</organism>
<protein>
    <recommendedName>
        <fullName evidence="2">HTH CENPB-type domain-containing protein</fullName>
    </recommendedName>
</protein>
<dbReference type="InterPro" id="IPR006600">
    <property type="entry name" value="HTH_CenpB_DNA-bd_dom"/>
</dbReference>
<dbReference type="SUPFAM" id="SSF46689">
    <property type="entry name" value="Homeodomain-like"/>
    <property type="match status" value="1"/>
</dbReference>
<name>A0A8S2SQD3_9BILA</name>
<dbReference type="GO" id="GO:0003677">
    <property type="term" value="F:DNA binding"/>
    <property type="evidence" value="ECO:0007669"/>
    <property type="project" value="UniProtKB-KW"/>
</dbReference>
<evidence type="ECO:0000259" key="2">
    <source>
        <dbReference type="PROSITE" id="PS51253"/>
    </source>
</evidence>
<evidence type="ECO:0000313" key="4">
    <source>
        <dbReference type="EMBL" id="CAF4231763.1"/>
    </source>
</evidence>
<dbReference type="InterPro" id="IPR009057">
    <property type="entry name" value="Homeodomain-like_sf"/>
</dbReference>
<gene>
    <name evidence="4" type="ORF">GIL414_LOCUS22872</name>
    <name evidence="3" type="ORF">SMN809_LOCUS22462</name>
</gene>
<evidence type="ECO:0000313" key="3">
    <source>
        <dbReference type="EMBL" id="CAF4214460.1"/>
    </source>
</evidence>